<evidence type="ECO:0000313" key="3">
    <source>
        <dbReference type="Proteomes" id="UP000198403"/>
    </source>
</evidence>
<accession>A0A239ALR6</accession>
<keyword evidence="3" id="KW-1185">Reference proteome</keyword>
<dbReference type="AlphaFoldDB" id="A0A239ALR6"/>
<protein>
    <submittedName>
        <fullName evidence="2">Uncharacterized protein</fullName>
    </submittedName>
</protein>
<feature type="compositionally biased region" description="Low complexity" evidence="1">
    <location>
        <begin position="141"/>
        <end position="168"/>
    </location>
</feature>
<dbReference type="Proteomes" id="UP000198403">
    <property type="component" value="Unassembled WGS sequence"/>
</dbReference>
<dbReference type="RefSeq" id="WP_141137635.1">
    <property type="nucleotide sequence ID" value="NZ_FZNO01000049.1"/>
</dbReference>
<sequence>MTVESITVDYACDGDEVVRQDQEKGHYIGVEMTVTAQSALADYESPFGGNVFSMSGPFGSGFSIIGADGFSEDGIACGYAAFTCSADSNNMLTLDVQSGQNYRGVAVLDSANTAGTLIWPPIVSATEGENPPGFEWTFGDPAAATAPGSAGAGGATPSPTSASATAAAPNWTPRSTRAKVRPTRGTDLPPPPPPAPRHLPGGAGAGCRSTKNG</sequence>
<evidence type="ECO:0000256" key="1">
    <source>
        <dbReference type="SAM" id="MobiDB-lite"/>
    </source>
</evidence>
<organism evidence="2 3">
    <name type="scientific">Blastococcus mobilis</name>
    <dbReference type="NCBI Taxonomy" id="1938746"/>
    <lineage>
        <taxon>Bacteria</taxon>
        <taxon>Bacillati</taxon>
        <taxon>Actinomycetota</taxon>
        <taxon>Actinomycetes</taxon>
        <taxon>Geodermatophilales</taxon>
        <taxon>Geodermatophilaceae</taxon>
        <taxon>Blastococcus</taxon>
    </lineage>
</organism>
<dbReference type="EMBL" id="FZNO01000049">
    <property type="protein sequence ID" value="SNR96615.1"/>
    <property type="molecule type" value="Genomic_DNA"/>
</dbReference>
<name>A0A239ALR6_9ACTN</name>
<proteinExistence type="predicted"/>
<reference evidence="2 3" key="1">
    <citation type="submission" date="2017-06" db="EMBL/GenBank/DDBJ databases">
        <authorList>
            <person name="Kim H.J."/>
            <person name="Triplett B.A."/>
        </authorList>
    </citation>
    <scope>NUCLEOTIDE SEQUENCE [LARGE SCALE GENOMIC DNA]</scope>
    <source>
        <strain evidence="2 3">DSM 44272</strain>
    </source>
</reference>
<evidence type="ECO:0000313" key="2">
    <source>
        <dbReference type="EMBL" id="SNR96615.1"/>
    </source>
</evidence>
<gene>
    <name evidence="2" type="ORF">SAMN06272737_14912</name>
</gene>
<feature type="region of interest" description="Disordered" evidence="1">
    <location>
        <begin position="136"/>
        <end position="213"/>
    </location>
</feature>
<feature type="compositionally biased region" description="Pro residues" evidence="1">
    <location>
        <begin position="188"/>
        <end position="197"/>
    </location>
</feature>
<dbReference type="OrthoDB" id="3699666at2"/>